<evidence type="ECO:0000313" key="1">
    <source>
        <dbReference type="EMBL" id="BBZ79711.1"/>
    </source>
</evidence>
<protein>
    <submittedName>
        <fullName evidence="1">Type VII secretion-associated protein</fullName>
    </submittedName>
</protein>
<evidence type="ECO:0000313" key="2">
    <source>
        <dbReference type="Proteomes" id="UP000467249"/>
    </source>
</evidence>
<sequence>MLESAVTVLEVGPVAVRQLPSGDDVMADPDWIRAALAGIDDTTVLLDERPVAVEQLWREILSAPALRSGDVLTMVHPSWWPAHRVARLAGWASAPARRVQTRARSTLTAHGGQAAVVIELGTDAVAICRGPAPPQVLSGTVDPDALAARIRDIEGVSQVLIDAPHGIPGAEHLAHELRKTLSSRGIRASIGRFEDAVPPAARPEVRRADSPAAPRVPVRVATAAAAAAVAITLSGVALLAGRGGEPPTTPGRTMTLAEGRVVVQVPADWQLRRVTTGPGSRRVELVSDTDPSAALHITGSYAPGQTHDTMVEVLQRAIGLEPPGVFADFEPNGHRAGRVVVSYREARVGRDIHWFILIDGFTRISIGCQCPPGRFETVSAVCDQVVGSAHEAGGTDAPR</sequence>
<dbReference type="NCBIfam" id="TIGR03931">
    <property type="entry name" value="T7SS_Rv3446c"/>
    <property type="match status" value="1"/>
</dbReference>
<gene>
    <name evidence="1" type="ORF">MANY_50480</name>
</gene>
<dbReference type="Proteomes" id="UP000467249">
    <property type="component" value="Chromosome"/>
</dbReference>
<name>A0A6N4WKS7_9MYCO</name>
<accession>A0A6N4WKS7</accession>
<dbReference type="EMBL" id="AP022620">
    <property type="protein sequence ID" value="BBZ79711.1"/>
    <property type="molecule type" value="Genomic_DNA"/>
</dbReference>
<organism evidence="1 2">
    <name type="scientific">Mycolicibacterium anyangense</name>
    <dbReference type="NCBI Taxonomy" id="1431246"/>
    <lineage>
        <taxon>Bacteria</taxon>
        <taxon>Bacillati</taxon>
        <taxon>Actinomycetota</taxon>
        <taxon>Actinomycetes</taxon>
        <taxon>Mycobacteriales</taxon>
        <taxon>Mycobacteriaceae</taxon>
        <taxon>Mycolicibacterium</taxon>
    </lineage>
</organism>
<dbReference type="KEGG" id="many:MANY_50480"/>
<dbReference type="AlphaFoldDB" id="A0A6N4WKS7"/>
<dbReference type="InterPro" id="IPR023840">
    <property type="entry name" value="T7SS_Rv3446c"/>
</dbReference>
<proteinExistence type="predicted"/>
<reference evidence="1 2" key="1">
    <citation type="journal article" date="2019" name="Emerg. Microbes Infect.">
        <title>Comprehensive subspecies identification of 175 nontuberculous mycobacteria species based on 7547 genomic profiles.</title>
        <authorList>
            <person name="Matsumoto Y."/>
            <person name="Kinjo T."/>
            <person name="Motooka D."/>
            <person name="Nabeya D."/>
            <person name="Jung N."/>
            <person name="Uechi K."/>
            <person name="Horii T."/>
            <person name="Iida T."/>
            <person name="Fujita J."/>
            <person name="Nakamura S."/>
        </authorList>
    </citation>
    <scope>NUCLEOTIDE SEQUENCE [LARGE SCALE GENOMIC DNA]</scope>
    <source>
        <strain evidence="1 2">JCM 30275</strain>
    </source>
</reference>
<keyword evidence="2" id="KW-1185">Reference proteome</keyword>